<dbReference type="InterPro" id="IPR036053">
    <property type="entry name" value="PABP-dom"/>
</dbReference>
<comment type="similarity">
    <text evidence="2 7">Belongs to the polyadenylate-binding protein type-1 family.</text>
</comment>
<dbReference type="FunFam" id="1.10.1900.10:FF:000001">
    <property type="entry name" value="Polyadenylate-binding protein"/>
    <property type="match status" value="1"/>
</dbReference>
<feature type="domain" description="RRM" evidence="9">
    <location>
        <begin position="11"/>
        <end position="89"/>
    </location>
</feature>
<accession>A0A3B4XNF0</accession>
<protein>
    <recommendedName>
        <fullName evidence="7">Polyadenylate-binding protein</fullName>
        <shortName evidence="7">PABP</shortName>
    </recommendedName>
</protein>
<evidence type="ECO:0000256" key="2">
    <source>
        <dbReference type="ARBA" id="ARBA00008557"/>
    </source>
</evidence>
<dbReference type="CDD" id="cd12378">
    <property type="entry name" value="RRM1_I_PABPs"/>
    <property type="match status" value="1"/>
</dbReference>
<keyword evidence="12" id="KW-1185">Reference proteome</keyword>
<dbReference type="CDD" id="cd12380">
    <property type="entry name" value="RRM3_I_PABPs"/>
    <property type="match status" value="1"/>
</dbReference>
<dbReference type="InterPro" id="IPR034364">
    <property type="entry name" value="PABP_RRM1"/>
</dbReference>
<organism evidence="11 12">
    <name type="scientific">Seriola lalandi dorsalis</name>
    <dbReference type="NCBI Taxonomy" id="1841481"/>
    <lineage>
        <taxon>Eukaryota</taxon>
        <taxon>Metazoa</taxon>
        <taxon>Chordata</taxon>
        <taxon>Craniata</taxon>
        <taxon>Vertebrata</taxon>
        <taxon>Euteleostomi</taxon>
        <taxon>Actinopterygii</taxon>
        <taxon>Neopterygii</taxon>
        <taxon>Teleostei</taxon>
        <taxon>Neoteleostei</taxon>
        <taxon>Acanthomorphata</taxon>
        <taxon>Carangaria</taxon>
        <taxon>Carangiformes</taxon>
        <taxon>Carangidae</taxon>
        <taxon>Seriola</taxon>
    </lineage>
</organism>
<dbReference type="InterPro" id="IPR002004">
    <property type="entry name" value="PABP_HYD_C"/>
</dbReference>
<dbReference type="InterPro" id="IPR000504">
    <property type="entry name" value="RRM_dom"/>
</dbReference>
<dbReference type="FunFam" id="3.30.70.330:FF:000042">
    <property type="entry name" value="Polyadenylate-binding protein"/>
    <property type="match status" value="1"/>
</dbReference>
<keyword evidence="3 7" id="KW-0963">Cytoplasm</keyword>
<evidence type="ECO:0000256" key="3">
    <source>
        <dbReference type="ARBA" id="ARBA00022490"/>
    </source>
</evidence>
<dbReference type="PROSITE" id="PS51309">
    <property type="entry name" value="PABC"/>
    <property type="match status" value="1"/>
</dbReference>
<dbReference type="CDD" id="cd12379">
    <property type="entry name" value="RRM2_I_PABPs"/>
    <property type="match status" value="1"/>
</dbReference>
<dbReference type="Proteomes" id="UP000261360">
    <property type="component" value="Unplaced"/>
</dbReference>
<feature type="domain" description="PABC" evidence="10">
    <location>
        <begin position="544"/>
        <end position="621"/>
    </location>
</feature>
<dbReference type="InterPro" id="IPR003954">
    <property type="entry name" value="RRM_euk-type"/>
</dbReference>
<feature type="region of interest" description="Disordered" evidence="8">
    <location>
        <begin position="460"/>
        <end position="480"/>
    </location>
</feature>
<evidence type="ECO:0000313" key="11">
    <source>
        <dbReference type="Ensembl" id="ENSSLDP00000017986.1"/>
    </source>
</evidence>
<evidence type="ECO:0000256" key="8">
    <source>
        <dbReference type="SAM" id="MobiDB-lite"/>
    </source>
</evidence>
<dbReference type="STRING" id="1841481.ENSSLDP00000017986"/>
<dbReference type="SMART" id="SM00360">
    <property type="entry name" value="RRM"/>
    <property type="match status" value="4"/>
</dbReference>
<dbReference type="AlphaFoldDB" id="A0A3B4XNF0"/>
<dbReference type="Pfam" id="PF00658">
    <property type="entry name" value="MLLE"/>
    <property type="match status" value="1"/>
</dbReference>
<dbReference type="Pfam" id="PF00076">
    <property type="entry name" value="RRM_1"/>
    <property type="match status" value="4"/>
</dbReference>
<dbReference type="FunFam" id="3.30.70.330:FF:000154">
    <property type="entry name" value="Polyadenylate-binding protein"/>
    <property type="match status" value="1"/>
</dbReference>
<dbReference type="InterPro" id="IPR045305">
    <property type="entry name" value="RRM2_I_PABPs"/>
</dbReference>
<evidence type="ECO:0000313" key="12">
    <source>
        <dbReference type="Proteomes" id="UP000261360"/>
    </source>
</evidence>
<dbReference type="GO" id="GO:0005737">
    <property type="term" value="C:cytoplasm"/>
    <property type="evidence" value="ECO:0007669"/>
    <property type="project" value="UniProtKB-SubCell"/>
</dbReference>
<dbReference type="FunFam" id="3.30.70.330:FF:000021">
    <property type="entry name" value="Polyadenylate-binding protein"/>
    <property type="match status" value="1"/>
</dbReference>
<feature type="domain" description="RRM" evidence="9">
    <location>
        <begin position="99"/>
        <end position="175"/>
    </location>
</feature>
<dbReference type="SMART" id="SM00517">
    <property type="entry name" value="PolyA"/>
    <property type="match status" value="1"/>
</dbReference>
<dbReference type="InterPro" id="IPR006515">
    <property type="entry name" value="PABP_1234"/>
</dbReference>
<dbReference type="PANTHER" id="PTHR24012">
    <property type="entry name" value="RNA BINDING PROTEIN"/>
    <property type="match status" value="1"/>
</dbReference>
<name>A0A3B4XNF0_SERLL</name>
<dbReference type="SUPFAM" id="SSF54928">
    <property type="entry name" value="RNA-binding domain, RBD"/>
    <property type="match status" value="2"/>
</dbReference>
<reference evidence="11" key="1">
    <citation type="submission" date="2025-08" db="UniProtKB">
        <authorList>
            <consortium name="Ensembl"/>
        </authorList>
    </citation>
    <scope>IDENTIFICATION</scope>
</reference>
<dbReference type="SUPFAM" id="SSF63570">
    <property type="entry name" value="PABC (PABP) domain"/>
    <property type="match status" value="1"/>
</dbReference>
<evidence type="ECO:0000259" key="10">
    <source>
        <dbReference type="PROSITE" id="PS51309"/>
    </source>
</evidence>
<keyword evidence="4" id="KW-0677">Repeat</keyword>
<feature type="domain" description="RRM" evidence="9">
    <location>
        <begin position="299"/>
        <end position="375"/>
    </location>
</feature>
<keyword evidence="5 6" id="KW-0694">RNA-binding</keyword>
<dbReference type="FunFam" id="3.30.70.330:FF:000003">
    <property type="entry name" value="Polyadenylate-binding protein"/>
    <property type="match status" value="1"/>
</dbReference>
<evidence type="ECO:0000256" key="5">
    <source>
        <dbReference type="ARBA" id="ARBA00022884"/>
    </source>
</evidence>
<dbReference type="Gene3D" id="1.10.1900.10">
    <property type="entry name" value="c-terminal domain of poly(a) binding protein"/>
    <property type="match status" value="1"/>
</dbReference>
<feature type="compositionally biased region" description="Polar residues" evidence="8">
    <location>
        <begin position="466"/>
        <end position="475"/>
    </location>
</feature>
<comment type="function">
    <text evidence="7">Binds the poly(A) tail of mRNA.</text>
</comment>
<dbReference type="NCBIfam" id="TIGR01628">
    <property type="entry name" value="PABP-1234"/>
    <property type="match status" value="1"/>
</dbReference>
<dbReference type="Gene3D" id="3.30.70.330">
    <property type="match status" value="4"/>
</dbReference>
<dbReference type="PROSITE" id="PS50102">
    <property type="entry name" value="RRM"/>
    <property type="match status" value="4"/>
</dbReference>
<reference evidence="11" key="2">
    <citation type="submission" date="2025-09" db="UniProtKB">
        <authorList>
            <consortium name="Ensembl"/>
        </authorList>
    </citation>
    <scope>IDENTIFICATION</scope>
</reference>
<sequence length="638" mass="71235">MNPSAPSYPMASLYVGDLHQDVTEAMLYEKFSPAGAILSIRVCRDMITRRSLGYAYVNFQQPADAERALDTMNFDVIKGRPVRIMWSQRDPSLRKSGVGNIFIKNLDKSIDNKALYDTFSAFGNILSCKVVCDENGSKGYGFVHFETQEAAERAIEKMNGMLLNDRKVFVGRFKSRKEREAELGARAKEFTNVYIKNFGEDMDDEKLRELFSKYDLSCLGNAMSIRVMTDDNGKSRGFGFVSFERHEDAQKAVDEMNGKELNGKLIYVGRAQKKVERQTELKRKFEQMKQDRMTRYQGVNLYVKNLDDGIDDERLRKEFSPFGTITSAKVMMEGGRSKGFGFVCFSSPEEATKAVTEMNGRIVATKPLYVALAQRKEERQAHLTNQYMQRMASVRAVPNPVINPYQPAPPSGYFMAAIPQAQNRAAYYPAAGQMAQLRPSPRWTTQGVRPQHFQNMPGAMRPSAPRPQTFSTMRPASQVPRMMSTQRVAQSMGPRPANAAAAAATPVRGVPQYKYAAGVRNPQQHMTAQPQVTMQQPAVHVQGQEPLTASMLAAAPPQEQKQMLGERLFPLIQNMHPSLAGKITGMLLEIDNSELLHMLESPESLRSKVDEAVAVLQAHQAKEAAQKTVTNSAGVPSV</sequence>
<evidence type="ECO:0000256" key="7">
    <source>
        <dbReference type="RuleBase" id="RU362004"/>
    </source>
</evidence>
<evidence type="ECO:0000259" key="9">
    <source>
        <dbReference type="PROSITE" id="PS50102"/>
    </source>
</evidence>
<dbReference type="GO" id="GO:0003723">
    <property type="term" value="F:RNA binding"/>
    <property type="evidence" value="ECO:0007669"/>
    <property type="project" value="UniProtKB-UniRule"/>
</dbReference>
<dbReference type="InterPro" id="IPR035979">
    <property type="entry name" value="RBD_domain_sf"/>
</dbReference>
<dbReference type="CDD" id="cd12381">
    <property type="entry name" value="RRM4_I_PABPs"/>
    <property type="match status" value="1"/>
</dbReference>
<dbReference type="InterPro" id="IPR012677">
    <property type="entry name" value="Nucleotide-bd_a/b_plait_sf"/>
</dbReference>
<dbReference type="SMART" id="SM00361">
    <property type="entry name" value="RRM_1"/>
    <property type="match status" value="3"/>
</dbReference>
<feature type="domain" description="RRM" evidence="9">
    <location>
        <begin position="191"/>
        <end position="273"/>
    </location>
</feature>
<dbReference type="GeneTree" id="ENSGT00940000160311"/>
<evidence type="ECO:0000256" key="1">
    <source>
        <dbReference type="ARBA" id="ARBA00004496"/>
    </source>
</evidence>
<evidence type="ECO:0000256" key="6">
    <source>
        <dbReference type="PROSITE-ProRule" id="PRU00176"/>
    </source>
</evidence>
<comment type="subcellular location">
    <subcellularLocation>
        <location evidence="1 7">Cytoplasm</location>
    </subcellularLocation>
</comment>
<proteinExistence type="inferred from homology"/>
<evidence type="ECO:0000256" key="4">
    <source>
        <dbReference type="ARBA" id="ARBA00022737"/>
    </source>
</evidence>
<dbReference type="Ensembl" id="ENSSLDT00000018599.1">
    <property type="protein sequence ID" value="ENSSLDP00000017986.1"/>
    <property type="gene ID" value="ENSSLDG00000014156.1"/>
</dbReference>